<dbReference type="SMART" id="SM00184">
    <property type="entry name" value="RING"/>
    <property type="match status" value="1"/>
</dbReference>
<dbReference type="GO" id="GO:0004386">
    <property type="term" value="F:helicase activity"/>
    <property type="evidence" value="ECO:0007669"/>
    <property type="project" value="UniProtKB-KW"/>
</dbReference>
<dbReference type="InterPro" id="IPR049730">
    <property type="entry name" value="SNF2/RAD54-like_C"/>
</dbReference>
<feature type="region of interest" description="Disordered" evidence="10">
    <location>
        <begin position="416"/>
        <end position="445"/>
    </location>
</feature>
<dbReference type="InterPro" id="IPR001650">
    <property type="entry name" value="Helicase_C-like"/>
</dbReference>
<dbReference type="Proteomes" id="UP000053477">
    <property type="component" value="Unassembled WGS sequence"/>
</dbReference>
<dbReference type="InterPro" id="IPR000330">
    <property type="entry name" value="SNF2_N"/>
</dbReference>
<evidence type="ECO:0000256" key="5">
    <source>
        <dbReference type="ARBA" id="ARBA00022801"/>
    </source>
</evidence>
<dbReference type="FunCoup" id="A0A0H2S3Y3">
    <property type="interactions" value="346"/>
</dbReference>
<feature type="compositionally biased region" description="Polar residues" evidence="10">
    <location>
        <begin position="184"/>
        <end position="224"/>
    </location>
</feature>
<feature type="compositionally biased region" description="Polar residues" evidence="10">
    <location>
        <begin position="163"/>
        <end position="175"/>
    </location>
</feature>
<feature type="domain" description="Helicase ATP-binding" evidence="12">
    <location>
        <begin position="626"/>
        <end position="839"/>
    </location>
</feature>
<name>A0A0H2S3Y3_9AGAM</name>
<keyword evidence="2" id="KW-0479">Metal-binding</keyword>
<keyword evidence="3" id="KW-0547">Nucleotide-binding</keyword>
<evidence type="ECO:0000259" key="13">
    <source>
        <dbReference type="PROSITE" id="PS51194"/>
    </source>
</evidence>
<dbReference type="PANTHER" id="PTHR45626">
    <property type="entry name" value="TRANSCRIPTION TERMINATION FACTOR 2-RELATED"/>
    <property type="match status" value="1"/>
</dbReference>
<dbReference type="InterPro" id="IPR018957">
    <property type="entry name" value="Znf_C3HC4_RING-type"/>
</dbReference>
<keyword evidence="8" id="KW-0067">ATP-binding</keyword>
<protein>
    <submittedName>
        <fullName evidence="14">Uncharacterized protein</fullName>
    </submittedName>
</protein>
<dbReference type="Gene3D" id="3.30.40.10">
    <property type="entry name" value="Zinc/RING finger domain, C3HC4 (zinc finger)"/>
    <property type="match status" value="1"/>
</dbReference>
<feature type="domain" description="RING-type" evidence="11">
    <location>
        <begin position="1019"/>
        <end position="1067"/>
    </location>
</feature>
<evidence type="ECO:0000256" key="9">
    <source>
        <dbReference type="PROSITE-ProRule" id="PRU00175"/>
    </source>
</evidence>
<dbReference type="SMART" id="SM00487">
    <property type="entry name" value="DEXDc"/>
    <property type="match status" value="1"/>
</dbReference>
<dbReference type="STRING" id="27342.A0A0H2S3Y3"/>
<dbReference type="InterPro" id="IPR013083">
    <property type="entry name" value="Znf_RING/FYVE/PHD"/>
</dbReference>
<dbReference type="CDD" id="cd18008">
    <property type="entry name" value="DEXDc_SHPRH-like"/>
    <property type="match status" value="1"/>
</dbReference>
<dbReference type="SUPFAM" id="SSF52540">
    <property type="entry name" value="P-loop containing nucleoside triphosphate hydrolases"/>
    <property type="match status" value="2"/>
</dbReference>
<feature type="region of interest" description="Disordered" evidence="10">
    <location>
        <begin position="1"/>
        <end position="20"/>
    </location>
</feature>
<evidence type="ECO:0000256" key="3">
    <source>
        <dbReference type="ARBA" id="ARBA00022741"/>
    </source>
</evidence>
<evidence type="ECO:0000259" key="12">
    <source>
        <dbReference type="PROSITE" id="PS51192"/>
    </source>
</evidence>
<dbReference type="Pfam" id="PF00271">
    <property type="entry name" value="Helicase_C"/>
    <property type="match status" value="1"/>
</dbReference>
<organism evidence="14 15">
    <name type="scientific">Schizopora paradoxa</name>
    <dbReference type="NCBI Taxonomy" id="27342"/>
    <lineage>
        <taxon>Eukaryota</taxon>
        <taxon>Fungi</taxon>
        <taxon>Dikarya</taxon>
        <taxon>Basidiomycota</taxon>
        <taxon>Agaricomycotina</taxon>
        <taxon>Agaricomycetes</taxon>
        <taxon>Hymenochaetales</taxon>
        <taxon>Schizoporaceae</taxon>
        <taxon>Schizopora</taxon>
    </lineage>
</organism>
<dbReference type="GO" id="GO:0005524">
    <property type="term" value="F:ATP binding"/>
    <property type="evidence" value="ECO:0007669"/>
    <property type="project" value="UniProtKB-KW"/>
</dbReference>
<dbReference type="GO" id="GO:0005634">
    <property type="term" value="C:nucleus"/>
    <property type="evidence" value="ECO:0007669"/>
    <property type="project" value="TreeGrafter"/>
</dbReference>
<evidence type="ECO:0000256" key="2">
    <source>
        <dbReference type="ARBA" id="ARBA00022723"/>
    </source>
</evidence>
<evidence type="ECO:0000256" key="6">
    <source>
        <dbReference type="ARBA" id="ARBA00022806"/>
    </source>
</evidence>
<accession>A0A0H2S3Y3</accession>
<dbReference type="SUPFAM" id="SSF57850">
    <property type="entry name" value="RING/U-box"/>
    <property type="match status" value="1"/>
</dbReference>
<feature type="compositionally biased region" description="Low complexity" evidence="10">
    <location>
        <begin position="241"/>
        <end position="256"/>
    </location>
</feature>
<evidence type="ECO:0000259" key="11">
    <source>
        <dbReference type="PROSITE" id="PS50089"/>
    </source>
</evidence>
<gene>
    <name evidence="14" type="ORF">SCHPADRAFT_106669</name>
</gene>
<dbReference type="PROSITE" id="PS51194">
    <property type="entry name" value="HELICASE_CTER"/>
    <property type="match status" value="1"/>
</dbReference>
<dbReference type="Gene3D" id="3.40.50.300">
    <property type="entry name" value="P-loop containing nucleotide triphosphate hydrolases"/>
    <property type="match status" value="2"/>
</dbReference>
<evidence type="ECO:0000256" key="4">
    <source>
        <dbReference type="ARBA" id="ARBA00022771"/>
    </source>
</evidence>
<dbReference type="Pfam" id="PF00097">
    <property type="entry name" value="zf-C3HC4"/>
    <property type="match status" value="1"/>
</dbReference>
<dbReference type="PROSITE" id="PS00518">
    <property type="entry name" value="ZF_RING_1"/>
    <property type="match status" value="1"/>
</dbReference>
<dbReference type="InterPro" id="IPR017907">
    <property type="entry name" value="Znf_RING_CS"/>
</dbReference>
<evidence type="ECO:0000313" key="14">
    <source>
        <dbReference type="EMBL" id="KLO18694.1"/>
    </source>
</evidence>
<dbReference type="PANTHER" id="PTHR45626:SF16">
    <property type="entry name" value="ATP-DEPENDENT HELICASE ULS1"/>
    <property type="match status" value="1"/>
</dbReference>
<feature type="region of interest" description="Disordered" evidence="10">
    <location>
        <begin position="141"/>
        <end position="260"/>
    </location>
</feature>
<proteinExistence type="inferred from homology"/>
<evidence type="ECO:0000256" key="1">
    <source>
        <dbReference type="ARBA" id="ARBA00007025"/>
    </source>
</evidence>
<dbReference type="PROSITE" id="PS50089">
    <property type="entry name" value="ZF_RING_2"/>
    <property type="match status" value="1"/>
</dbReference>
<dbReference type="GO" id="GO:0008094">
    <property type="term" value="F:ATP-dependent activity, acting on DNA"/>
    <property type="evidence" value="ECO:0007669"/>
    <property type="project" value="TreeGrafter"/>
</dbReference>
<comment type="similarity">
    <text evidence="1">Belongs to the SNF2/RAD54 helicase family.</text>
</comment>
<dbReference type="CDD" id="cd18793">
    <property type="entry name" value="SF2_C_SNF"/>
    <property type="match status" value="1"/>
</dbReference>
<keyword evidence="7" id="KW-0862">Zinc</keyword>
<keyword evidence="15" id="KW-1185">Reference proteome</keyword>
<dbReference type="InterPro" id="IPR027417">
    <property type="entry name" value="P-loop_NTPase"/>
</dbReference>
<dbReference type="InterPro" id="IPR014001">
    <property type="entry name" value="Helicase_ATP-bd"/>
</dbReference>
<dbReference type="GO" id="GO:0005737">
    <property type="term" value="C:cytoplasm"/>
    <property type="evidence" value="ECO:0007669"/>
    <property type="project" value="TreeGrafter"/>
</dbReference>
<evidence type="ECO:0000313" key="15">
    <source>
        <dbReference type="Proteomes" id="UP000053477"/>
    </source>
</evidence>
<feature type="domain" description="Helicase C-terminal" evidence="13">
    <location>
        <begin position="1127"/>
        <end position="1303"/>
    </location>
</feature>
<dbReference type="GO" id="GO:0008270">
    <property type="term" value="F:zinc ion binding"/>
    <property type="evidence" value="ECO:0007669"/>
    <property type="project" value="UniProtKB-KW"/>
</dbReference>
<keyword evidence="5" id="KW-0378">Hydrolase</keyword>
<dbReference type="SMART" id="SM00490">
    <property type="entry name" value="HELICc"/>
    <property type="match status" value="1"/>
</dbReference>
<dbReference type="Gene3D" id="3.40.50.10810">
    <property type="entry name" value="Tandem AAA-ATPase domain"/>
    <property type="match status" value="1"/>
</dbReference>
<reference evidence="14 15" key="1">
    <citation type="submission" date="2015-04" db="EMBL/GenBank/DDBJ databases">
        <title>Complete genome sequence of Schizopora paradoxa KUC8140, a cosmopolitan wood degrader in East Asia.</title>
        <authorList>
            <consortium name="DOE Joint Genome Institute"/>
            <person name="Min B."/>
            <person name="Park H."/>
            <person name="Jang Y."/>
            <person name="Kim J.-J."/>
            <person name="Kim K.H."/>
            <person name="Pangilinan J."/>
            <person name="Lipzen A."/>
            <person name="Riley R."/>
            <person name="Grigoriev I.V."/>
            <person name="Spatafora J.W."/>
            <person name="Choi I.-G."/>
        </authorList>
    </citation>
    <scope>NUCLEOTIDE SEQUENCE [LARGE SCALE GENOMIC DNA]</scope>
    <source>
        <strain evidence="14 15">KUC8140</strain>
    </source>
</reference>
<dbReference type="InParanoid" id="A0A0H2S3Y3"/>
<dbReference type="InterPro" id="IPR050628">
    <property type="entry name" value="SNF2_RAD54_helicase_TF"/>
</dbReference>
<keyword evidence="4 9" id="KW-0863">Zinc-finger</keyword>
<keyword evidence="6" id="KW-0347">Helicase</keyword>
<sequence length="1315" mass="147503">MMSHTSCGSRPIPISAGPAERADSRQILVFRGLTSTTTTTMNGDRHTLRRTAKRTLGRLDSDERPISAVYLAHLRHFLAEFPAEDNFRIGLDSRSGRIQCLVCNRNIPAGNGEPEEDGIDIFGSIANYQDHLKTDVHIRRKTHTSSITKSPNVVARTPAAGQRASTAGASSSKLINSPAPPTANEETLGTRANNVSAKPSPVLTRSSPTTPMNKAQEALSTPHSLDSRPRTVPKPAFQTGTSTSSAASSSSASSSSGRLEHQDVDQDYLFALSLQRELDEQDRQVAEGNMNSYNQTPYTMPAETIDLTNDGEGEELLDSFPFDEIYRAQLDGIMAEYPQDAGSYLLFPSGSNILSARCRTCNFSVDLPASGSLTQNFDTIMEGMGVYKQHLDLPHHLRKRSEAIAIQQGGPYVRESSMPVYPSAPTPSSSLTPVRPTMNTMAHPMTPVSLGKRKMEETEYDIKPFMHSGFAPPQNTYNAHAPAFASPSRFPQAQINDENGYHPRIPQGQHLPSSSTNATVRPFDEMHVAKWDGYHGQHSRGLAAGDFAINYDEERPLRQEAPVDEASQEEQFKNFMRKALDEFENNVTVSDALQKLGLNDRRELLDGMAMTLMAHQLIGVCWMVDQENDREKRGGILADAMGLGKTVQMIGTMVKNRPRDANAFVRSRPLLPPWETHGQDTLGLFDKGKSKEITTSNVSKEPRTTLILAPASLLQQWFEEINDKTQKGVFRVHIHHGKDKLKEVKQLESYDVIITSYHTLLMDAPKHSKDDFDTQPGPLIKARWLRVVIDEAQNIRNKGTRISIAVTELDAKYRWTLTGTPVTNNLGDIYGLIRFLGFKPYNDWKTFNDQIGKVQKRNPARAGQRAQAVLKPHLLRRTKDSTIDGQPLIQLGPKVIEVVELEFDRDEREMYNRMESRSKQLISKYFKEKTVMKHYDMILVMILRLRQLCGHPFLVTERSEDGEDANKPMDGKTRESELERATRLMDAGKFQNVQDKFRDRVNNRLRAEATQAEIEHEECPVCFEPLLAKHRVVVCGHEFCTGCINEVLHGGEGREVEEEGAQCPMCRKPFDASKHFDSSIFEPVQEVASGSDDRPAKRQKMDDVDRIFEEETDLDEELVPSTKMKHMLDTVVNTLKSHPNDKTIVYSQWTSMLDLVDQLFRANGVKTLPYNGRMNRIERADAISKFKDDNGPPVLLVRYVVWTYNQWIVTSHTSLDSLKCGGVGLNLTCANRVINLDLAWNYATEAQAYDRVHRIGQLKDVVVHRLIIKDTIEERLVRLQAKKQGFSDAALGEGTSGKLKRMTAREIANLFGLNV</sequence>
<dbReference type="OrthoDB" id="423559at2759"/>
<dbReference type="Pfam" id="PF00176">
    <property type="entry name" value="SNF2-rel_dom"/>
    <property type="match status" value="1"/>
</dbReference>
<evidence type="ECO:0000256" key="8">
    <source>
        <dbReference type="ARBA" id="ARBA00022840"/>
    </source>
</evidence>
<dbReference type="GO" id="GO:0016787">
    <property type="term" value="F:hydrolase activity"/>
    <property type="evidence" value="ECO:0007669"/>
    <property type="project" value="UniProtKB-KW"/>
</dbReference>
<evidence type="ECO:0000256" key="7">
    <source>
        <dbReference type="ARBA" id="ARBA00022833"/>
    </source>
</evidence>
<dbReference type="EMBL" id="KQ085892">
    <property type="protein sequence ID" value="KLO18694.1"/>
    <property type="molecule type" value="Genomic_DNA"/>
</dbReference>
<evidence type="ECO:0000256" key="10">
    <source>
        <dbReference type="SAM" id="MobiDB-lite"/>
    </source>
</evidence>
<dbReference type="GO" id="GO:0000724">
    <property type="term" value="P:double-strand break repair via homologous recombination"/>
    <property type="evidence" value="ECO:0007669"/>
    <property type="project" value="TreeGrafter"/>
</dbReference>
<dbReference type="InterPro" id="IPR001841">
    <property type="entry name" value="Znf_RING"/>
</dbReference>
<dbReference type="InterPro" id="IPR038718">
    <property type="entry name" value="SNF2-like_sf"/>
</dbReference>
<dbReference type="PROSITE" id="PS51192">
    <property type="entry name" value="HELICASE_ATP_BIND_1"/>
    <property type="match status" value="1"/>
</dbReference>